<dbReference type="Pfam" id="PF00400">
    <property type="entry name" value="WD40"/>
    <property type="match status" value="14"/>
</dbReference>
<dbReference type="InterPro" id="IPR001680">
    <property type="entry name" value="WD40_rpt"/>
</dbReference>
<dbReference type="Pfam" id="PF20703">
    <property type="entry name" value="nSTAND1"/>
    <property type="match status" value="1"/>
</dbReference>
<dbReference type="PANTHER" id="PTHR22847:SF637">
    <property type="entry name" value="WD REPEAT DOMAIN 5B"/>
    <property type="match status" value="1"/>
</dbReference>
<feature type="repeat" description="WD" evidence="3">
    <location>
        <begin position="1175"/>
        <end position="1216"/>
    </location>
</feature>
<feature type="repeat" description="WD" evidence="3">
    <location>
        <begin position="830"/>
        <end position="871"/>
    </location>
</feature>
<gene>
    <name evidence="6" type="ORF">ACIBG2_19115</name>
</gene>
<feature type="repeat" description="WD" evidence="3">
    <location>
        <begin position="1130"/>
        <end position="1171"/>
    </location>
</feature>
<dbReference type="SMART" id="SM00320">
    <property type="entry name" value="WD40"/>
    <property type="match status" value="14"/>
</dbReference>
<dbReference type="SUPFAM" id="SSF52540">
    <property type="entry name" value="P-loop containing nucleoside triphosphate hydrolases"/>
    <property type="match status" value="1"/>
</dbReference>
<accession>A0ABW7YUC1</accession>
<dbReference type="PROSITE" id="PS50082">
    <property type="entry name" value="WD_REPEATS_2"/>
    <property type="match status" value="14"/>
</dbReference>
<dbReference type="InterPro" id="IPR020472">
    <property type="entry name" value="WD40_PAC1"/>
</dbReference>
<dbReference type="InterPro" id="IPR049052">
    <property type="entry name" value="nSTAND1"/>
</dbReference>
<dbReference type="CDD" id="cd00200">
    <property type="entry name" value="WD40"/>
    <property type="match status" value="2"/>
</dbReference>
<comment type="caution">
    <text evidence="6">The sequence shown here is derived from an EMBL/GenBank/DDBJ whole genome shotgun (WGS) entry which is preliminary data.</text>
</comment>
<evidence type="ECO:0000256" key="4">
    <source>
        <dbReference type="SAM" id="MobiDB-lite"/>
    </source>
</evidence>
<proteinExistence type="predicted"/>
<dbReference type="RefSeq" id="WP_397082859.1">
    <property type="nucleotide sequence ID" value="NZ_JBITGY010000005.1"/>
</dbReference>
<dbReference type="InterPro" id="IPR011047">
    <property type="entry name" value="Quinoprotein_ADH-like_sf"/>
</dbReference>
<evidence type="ECO:0000313" key="6">
    <source>
        <dbReference type="EMBL" id="MFI6499506.1"/>
    </source>
</evidence>
<dbReference type="CDD" id="cd00093">
    <property type="entry name" value="HTH_XRE"/>
    <property type="match status" value="1"/>
</dbReference>
<feature type="repeat" description="WD" evidence="3">
    <location>
        <begin position="789"/>
        <end position="821"/>
    </location>
</feature>
<protein>
    <recommendedName>
        <fullName evidence="5">HTH cro/C1-type domain-containing protein</fullName>
    </recommendedName>
</protein>
<keyword evidence="7" id="KW-1185">Reference proteome</keyword>
<keyword evidence="1 3" id="KW-0853">WD repeat</keyword>
<evidence type="ECO:0000256" key="1">
    <source>
        <dbReference type="ARBA" id="ARBA00022574"/>
    </source>
</evidence>
<dbReference type="SMART" id="SM00530">
    <property type="entry name" value="HTH_XRE"/>
    <property type="match status" value="1"/>
</dbReference>
<dbReference type="PROSITE" id="PS50294">
    <property type="entry name" value="WD_REPEATS_REGION"/>
    <property type="match status" value="14"/>
</dbReference>
<dbReference type="SUPFAM" id="SSF50978">
    <property type="entry name" value="WD40 repeat-like"/>
    <property type="match status" value="2"/>
</dbReference>
<evidence type="ECO:0000256" key="2">
    <source>
        <dbReference type="ARBA" id="ARBA00022737"/>
    </source>
</evidence>
<feature type="repeat" description="WD" evidence="3">
    <location>
        <begin position="875"/>
        <end position="916"/>
    </location>
</feature>
<feature type="domain" description="HTH cro/C1-type" evidence="5">
    <location>
        <begin position="21"/>
        <end position="77"/>
    </location>
</feature>
<dbReference type="PANTHER" id="PTHR22847">
    <property type="entry name" value="WD40 REPEAT PROTEIN"/>
    <property type="match status" value="1"/>
</dbReference>
<dbReference type="InterPro" id="IPR015943">
    <property type="entry name" value="WD40/YVTN_repeat-like_dom_sf"/>
</dbReference>
<dbReference type="InterPro" id="IPR019775">
    <property type="entry name" value="WD40_repeat_CS"/>
</dbReference>
<dbReference type="Gene3D" id="2.130.10.10">
    <property type="entry name" value="YVTN repeat-like/Quinoprotein amine dehydrogenase"/>
    <property type="match status" value="5"/>
</dbReference>
<dbReference type="PRINTS" id="PR00320">
    <property type="entry name" value="GPROTEINBRPT"/>
</dbReference>
<feature type="repeat" description="WD" evidence="3">
    <location>
        <begin position="705"/>
        <end position="746"/>
    </location>
</feature>
<dbReference type="Proteomes" id="UP001612741">
    <property type="component" value="Unassembled WGS sequence"/>
</dbReference>
<feature type="repeat" description="WD" evidence="3">
    <location>
        <begin position="912"/>
        <end position="945"/>
    </location>
</feature>
<dbReference type="EMBL" id="JBITGY010000005">
    <property type="protein sequence ID" value="MFI6499506.1"/>
    <property type="molecule type" value="Genomic_DNA"/>
</dbReference>
<dbReference type="SUPFAM" id="SSF50998">
    <property type="entry name" value="Quinoprotein alcohol dehydrogenase-like"/>
    <property type="match status" value="1"/>
</dbReference>
<evidence type="ECO:0000313" key="7">
    <source>
        <dbReference type="Proteomes" id="UP001612741"/>
    </source>
</evidence>
<feature type="repeat" description="WD" evidence="3">
    <location>
        <begin position="1085"/>
        <end position="1126"/>
    </location>
</feature>
<reference evidence="6 7" key="1">
    <citation type="submission" date="2024-10" db="EMBL/GenBank/DDBJ databases">
        <title>The Natural Products Discovery Center: Release of the First 8490 Sequenced Strains for Exploring Actinobacteria Biosynthetic Diversity.</title>
        <authorList>
            <person name="Kalkreuter E."/>
            <person name="Kautsar S.A."/>
            <person name="Yang D."/>
            <person name="Bader C.D."/>
            <person name="Teijaro C.N."/>
            <person name="Fluegel L."/>
            <person name="Davis C.M."/>
            <person name="Simpson J.R."/>
            <person name="Lauterbach L."/>
            <person name="Steele A.D."/>
            <person name="Gui C."/>
            <person name="Meng S."/>
            <person name="Li G."/>
            <person name="Viehrig K."/>
            <person name="Ye F."/>
            <person name="Su P."/>
            <person name="Kiefer A.F."/>
            <person name="Nichols A."/>
            <person name="Cepeda A.J."/>
            <person name="Yan W."/>
            <person name="Fan B."/>
            <person name="Jiang Y."/>
            <person name="Adhikari A."/>
            <person name="Zheng C.-J."/>
            <person name="Schuster L."/>
            <person name="Cowan T.M."/>
            <person name="Smanski M.J."/>
            <person name="Chevrette M.G."/>
            <person name="De Carvalho L.P.S."/>
            <person name="Shen B."/>
        </authorList>
    </citation>
    <scope>NUCLEOTIDE SEQUENCE [LARGE SCALE GENOMIC DNA]</scope>
    <source>
        <strain evidence="6 7">NPDC050545</strain>
    </source>
</reference>
<keyword evidence="2" id="KW-0677">Repeat</keyword>
<dbReference type="InterPro" id="IPR036322">
    <property type="entry name" value="WD40_repeat_dom_sf"/>
</dbReference>
<feature type="repeat" description="WD" evidence="3">
    <location>
        <begin position="616"/>
        <end position="657"/>
    </location>
</feature>
<feature type="repeat" description="WD" evidence="3">
    <location>
        <begin position="995"/>
        <end position="1036"/>
    </location>
</feature>
<sequence>MPRQERPLEAGDDALLRLAADLRKLRDEAGTPSYRELARRAHYSAGTLSEAAGGRKLPSLAVTLAYVKACDGDAAEWTARWHTVAEELAPVQDQPDDQAPYLGLSGFEAEDGDRFFGRERLVERVREGLGEHRFLAVLGASGSGKSSLLRAGLLPALADHPALVLTPGPHPLRECAVTLAARLDLTPAGLLREFAEDPRNLGLAARQLVAKLGSPTDVILVVDQFEEVFTLCRDQEERAGFIDALVCAATDAGSRAKVVIGVRTDFYSHCAQHPALAEVLQEAQVLVGPMTTEELHRAITQPALDRGYRVETALVSRLIADATGQPGVLPLISHALLETWRRRRGNTLTLAGYESTGGIERAVAQTSEAVYAALSESRRALARQIFLRLTALGEGTEDTKRRVTRDELGVPEAGAVLEELAAARLVTLHDDTAEIAHEALIRSWPRLREWLAEDREGLRVHRQVTQAAEAWELEGGDAAALHRGTRLAVAREWAAGHDALLSPRERAFLAASAAAEAGDQAAARRRARWLRSLTVLLAALLILMTMTSIHAYRAEERVTQQRDLALSQKVAADAGKLREVNPALSAQLSLAAYRLAPTEDARNGLLEVFTKPYATITGHATRVNTAAVSPDGRLLLSASRDKTAQLWDIRDPHRPRRLGTLAGHAENVNGAAFSSDGRMAATASWDHTARLWDVTDPDRPRELAVLPHGDHVNAVAFSPDGRLLATASTDHGVRVWDVAERRLKTSLTGHTDAVVSVAFSPDGRTLASGGFDGTAVLWDPGGDGSPRRLTGHRGPVAWVAFRPDGRLLATASNDGTTRLWEPDGRLTATIRKHRDVVRSAAFSPDGRTLATASLDDTVRLTDVTDPRRPRPMQELTGHTGNAVSAVFSPDGRTLVSTGDDYTIRLWDLPGSALTRQASVYWLAFSPDGRTLATVGEDRALRLWDLAHPGRPGTTLTGHTAAVWGVAFSPDGRTIATSSHDHTVRLWDRTGVLATITGHTGNVNAAAFSPDGRTLATASVDDTVRMIDIRDRRNPRDLGRFVADTEGVNTVAFSPDGRTLATAGWDHHVRLWSLADPANPALITTLIGHRDGVNALALSPSGTLMATASFDDTARLWDVTDPARARPLATLAGHSGSVNMVAFSPDGRTLATAGNDRTARLWDVSDPRHPREAATLEAHAERVTSVAFSSDGHTLATGGYDRTALLWDTDPERLADRICRLAYPRITPAEWHRHFPGVAYLPPCP</sequence>
<organism evidence="6 7">
    <name type="scientific">Nonomuraea typhae</name>
    <dbReference type="NCBI Taxonomy" id="2603600"/>
    <lineage>
        <taxon>Bacteria</taxon>
        <taxon>Bacillati</taxon>
        <taxon>Actinomycetota</taxon>
        <taxon>Actinomycetes</taxon>
        <taxon>Streptosporangiales</taxon>
        <taxon>Streptosporangiaceae</taxon>
        <taxon>Nonomuraea</taxon>
    </lineage>
</organism>
<name>A0ABW7YUC1_9ACTN</name>
<feature type="repeat" description="WD" evidence="3">
    <location>
        <begin position="1040"/>
        <end position="1073"/>
    </location>
</feature>
<feature type="repeat" description="WD" evidence="3">
    <location>
        <begin position="661"/>
        <end position="702"/>
    </location>
</feature>
<feature type="repeat" description="WD" evidence="3">
    <location>
        <begin position="747"/>
        <end position="779"/>
    </location>
</feature>
<evidence type="ECO:0000259" key="5">
    <source>
        <dbReference type="SMART" id="SM00530"/>
    </source>
</evidence>
<dbReference type="PROSITE" id="PS00678">
    <property type="entry name" value="WD_REPEATS_1"/>
    <property type="match status" value="7"/>
</dbReference>
<evidence type="ECO:0000256" key="3">
    <source>
        <dbReference type="PROSITE-ProRule" id="PRU00221"/>
    </source>
</evidence>
<dbReference type="InterPro" id="IPR001387">
    <property type="entry name" value="Cro/C1-type_HTH"/>
</dbReference>
<dbReference type="InterPro" id="IPR027417">
    <property type="entry name" value="P-loop_NTPase"/>
</dbReference>
<feature type="repeat" description="WD" evidence="3">
    <location>
        <begin position="955"/>
        <end position="987"/>
    </location>
</feature>
<feature type="region of interest" description="Disordered" evidence="4">
    <location>
        <begin position="863"/>
        <end position="883"/>
    </location>
</feature>